<evidence type="ECO:0000256" key="1">
    <source>
        <dbReference type="ARBA" id="ARBA00022485"/>
    </source>
</evidence>
<comment type="caution">
    <text evidence="6">The sequence shown here is derived from an EMBL/GenBank/DDBJ whole genome shotgun (WGS) entry which is preliminary data.</text>
</comment>
<dbReference type="STRING" id="1423778.FC70_GL000751"/>
<dbReference type="GO" id="GO:0051539">
    <property type="term" value="F:4 iron, 4 sulfur cluster binding"/>
    <property type="evidence" value="ECO:0007669"/>
    <property type="project" value="UniProtKB-KW"/>
</dbReference>
<dbReference type="Gene3D" id="1.10.340.30">
    <property type="entry name" value="Hypothetical protein, domain 2"/>
    <property type="match status" value="1"/>
</dbReference>
<evidence type="ECO:0000259" key="5">
    <source>
        <dbReference type="SMART" id="SM00478"/>
    </source>
</evidence>
<dbReference type="OrthoDB" id="9802365at2"/>
<dbReference type="PATRIC" id="fig|1423778.4.peg.783"/>
<dbReference type="PANTHER" id="PTHR10359">
    <property type="entry name" value="A/G-SPECIFIC ADENINE GLYCOSYLASE/ENDONUCLEASE III"/>
    <property type="match status" value="1"/>
</dbReference>
<dbReference type="GO" id="GO:0046872">
    <property type="term" value="F:metal ion binding"/>
    <property type="evidence" value="ECO:0007669"/>
    <property type="project" value="UniProtKB-KW"/>
</dbReference>
<dbReference type="PIRSF" id="PIRSF001435">
    <property type="entry name" value="Nth"/>
    <property type="match status" value="1"/>
</dbReference>
<organism evidence="6 7">
    <name type="scientific">Paucilactobacillus oligofermentans DSM 15707 = LMG 22743</name>
    <dbReference type="NCBI Taxonomy" id="1423778"/>
    <lineage>
        <taxon>Bacteria</taxon>
        <taxon>Bacillati</taxon>
        <taxon>Bacillota</taxon>
        <taxon>Bacilli</taxon>
        <taxon>Lactobacillales</taxon>
        <taxon>Lactobacillaceae</taxon>
        <taxon>Paucilactobacillus</taxon>
    </lineage>
</organism>
<accession>A0A0R1RNU7</accession>
<evidence type="ECO:0000313" key="7">
    <source>
        <dbReference type="Proteomes" id="UP000051697"/>
    </source>
</evidence>
<protein>
    <recommendedName>
        <fullName evidence="5">HhH-GPD domain-containing protein</fullName>
    </recommendedName>
</protein>
<dbReference type="PANTHER" id="PTHR10359:SF19">
    <property type="entry name" value="DNA REPAIR GLYCOSYLASE MJ1434-RELATED"/>
    <property type="match status" value="1"/>
</dbReference>
<dbReference type="KEGG" id="lol:LACOL_0549"/>
<evidence type="ECO:0000256" key="2">
    <source>
        <dbReference type="ARBA" id="ARBA00022723"/>
    </source>
</evidence>
<dbReference type="RefSeq" id="WP_057889717.1">
    <property type="nucleotide sequence ID" value="NZ_AZFE01000031.1"/>
</dbReference>
<proteinExistence type="predicted"/>
<evidence type="ECO:0000256" key="3">
    <source>
        <dbReference type="ARBA" id="ARBA00023004"/>
    </source>
</evidence>
<dbReference type="GO" id="GO:0003824">
    <property type="term" value="F:catalytic activity"/>
    <property type="evidence" value="ECO:0007669"/>
    <property type="project" value="InterPro"/>
</dbReference>
<name>A0A0R1RNU7_9LACO</name>
<dbReference type="SUPFAM" id="SSF48150">
    <property type="entry name" value="DNA-glycosylase"/>
    <property type="match status" value="1"/>
</dbReference>
<dbReference type="InterPro" id="IPR023170">
    <property type="entry name" value="HhH_base_excis_C"/>
</dbReference>
<evidence type="ECO:0000256" key="4">
    <source>
        <dbReference type="ARBA" id="ARBA00023014"/>
    </source>
</evidence>
<dbReference type="InterPro" id="IPR011257">
    <property type="entry name" value="DNA_glycosylase"/>
</dbReference>
<dbReference type="SMART" id="SM00478">
    <property type="entry name" value="ENDO3c"/>
    <property type="match status" value="1"/>
</dbReference>
<dbReference type="Proteomes" id="UP000051697">
    <property type="component" value="Unassembled WGS sequence"/>
</dbReference>
<keyword evidence="2" id="KW-0479">Metal-binding</keyword>
<dbReference type="InterPro" id="IPR003265">
    <property type="entry name" value="HhH-GPD_domain"/>
</dbReference>
<dbReference type="Gene3D" id="1.10.1670.10">
    <property type="entry name" value="Helix-hairpin-Helix base-excision DNA repair enzymes (C-terminal)"/>
    <property type="match status" value="1"/>
</dbReference>
<dbReference type="CDD" id="cd00056">
    <property type="entry name" value="ENDO3c"/>
    <property type="match status" value="1"/>
</dbReference>
<dbReference type="AlphaFoldDB" id="A0A0R1RNU7"/>
<keyword evidence="1" id="KW-0004">4Fe-4S</keyword>
<reference evidence="6 7" key="1">
    <citation type="journal article" date="2015" name="Genome Announc.">
        <title>Expanding the biotechnology potential of lactobacilli through comparative genomics of 213 strains and associated genera.</title>
        <authorList>
            <person name="Sun Z."/>
            <person name="Harris H.M."/>
            <person name="McCann A."/>
            <person name="Guo C."/>
            <person name="Argimon S."/>
            <person name="Zhang W."/>
            <person name="Yang X."/>
            <person name="Jeffery I.B."/>
            <person name="Cooney J.C."/>
            <person name="Kagawa T.F."/>
            <person name="Liu W."/>
            <person name="Song Y."/>
            <person name="Salvetti E."/>
            <person name="Wrobel A."/>
            <person name="Rasinkangas P."/>
            <person name="Parkhill J."/>
            <person name="Rea M.C."/>
            <person name="O'Sullivan O."/>
            <person name="Ritari J."/>
            <person name="Douillard F.P."/>
            <person name="Paul Ross R."/>
            <person name="Yang R."/>
            <person name="Briner A.E."/>
            <person name="Felis G.E."/>
            <person name="de Vos W.M."/>
            <person name="Barrangou R."/>
            <person name="Klaenhammer T.R."/>
            <person name="Caufield P.W."/>
            <person name="Cui Y."/>
            <person name="Zhang H."/>
            <person name="O'Toole P.W."/>
        </authorList>
    </citation>
    <scope>NUCLEOTIDE SEQUENCE [LARGE SCALE GENOMIC DNA]</scope>
    <source>
        <strain evidence="6 7">DSM 15707</strain>
    </source>
</reference>
<dbReference type="GO" id="GO:0006284">
    <property type="term" value="P:base-excision repair"/>
    <property type="evidence" value="ECO:0007669"/>
    <property type="project" value="InterPro"/>
</dbReference>
<sequence>MIDDKRLTALNNLNAHYGPQHWWEQKNKIYVLVSMILIQRTTSLNVDKALKNLTGKLSVDDLRAMSLEDLQIAIQPAGFYKQKSGYIKNIMNWIFDHGNQIDNFIDIPTDELRKDILTIKGVGNETADVMLLYIFERKVFVADTYALRLFGRLDLGTFDSYMEMRNEFQHYTDNLNYQTVKEWHATIDEHGKRFRHDSKMDESWLLIKE</sequence>
<dbReference type="Pfam" id="PF00730">
    <property type="entry name" value="HhH-GPD"/>
    <property type="match status" value="1"/>
</dbReference>
<keyword evidence="7" id="KW-1185">Reference proteome</keyword>
<evidence type="ECO:0000313" key="6">
    <source>
        <dbReference type="EMBL" id="KRL55155.1"/>
    </source>
</evidence>
<keyword evidence="3" id="KW-0408">Iron</keyword>
<keyword evidence="4" id="KW-0411">Iron-sulfur</keyword>
<dbReference type="EMBL" id="AZFE01000031">
    <property type="protein sequence ID" value="KRL55155.1"/>
    <property type="molecule type" value="Genomic_DNA"/>
</dbReference>
<gene>
    <name evidence="6" type="ORF">FC70_GL000751</name>
</gene>
<feature type="domain" description="HhH-GPD" evidence="5">
    <location>
        <begin position="37"/>
        <end position="193"/>
    </location>
</feature>